<feature type="domain" description="DNA polymerase III subunit delta C-terminal" evidence="11">
    <location>
        <begin position="214"/>
        <end position="333"/>
    </location>
</feature>
<keyword evidence="6" id="KW-0239">DNA-directed DNA polymerase</keyword>
<proteinExistence type="inferred from homology"/>
<dbReference type="AlphaFoldDB" id="A0A369CMT7"/>
<dbReference type="InterPro" id="IPR005790">
    <property type="entry name" value="DNA_polIII_delta"/>
</dbReference>
<comment type="caution">
    <text evidence="12">The sequence shown here is derived from an EMBL/GenBank/DDBJ whole genome shotgun (WGS) entry which is preliminary data.</text>
</comment>
<dbReference type="GO" id="GO:0006261">
    <property type="term" value="P:DNA-templated DNA replication"/>
    <property type="evidence" value="ECO:0007669"/>
    <property type="project" value="TreeGrafter"/>
</dbReference>
<comment type="similarity">
    <text evidence="7">Belongs to the DNA polymerase HolA subunit family.</text>
</comment>
<dbReference type="SUPFAM" id="SSF52540">
    <property type="entry name" value="P-loop containing nucleoside triphosphate hydrolases"/>
    <property type="match status" value="1"/>
</dbReference>
<evidence type="ECO:0000313" key="12">
    <source>
        <dbReference type="EMBL" id="RCX33164.1"/>
    </source>
</evidence>
<evidence type="ECO:0000256" key="7">
    <source>
        <dbReference type="ARBA" id="ARBA00034754"/>
    </source>
</evidence>
<evidence type="ECO:0000256" key="9">
    <source>
        <dbReference type="NCBIfam" id="TIGR01128"/>
    </source>
</evidence>
<dbReference type="PANTHER" id="PTHR34388:SF1">
    <property type="entry name" value="DNA POLYMERASE III SUBUNIT DELTA"/>
    <property type="match status" value="1"/>
</dbReference>
<dbReference type="GO" id="GO:0009360">
    <property type="term" value="C:DNA polymerase III complex"/>
    <property type="evidence" value="ECO:0007669"/>
    <property type="project" value="UniProtKB-UniRule"/>
</dbReference>
<name>A0A369CMT7_9GAMM</name>
<dbReference type="RefSeq" id="WP_114278036.1">
    <property type="nucleotide sequence ID" value="NZ_QPJY01000001.1"/>
</dbReference>
<dbReference type="InterPro" id="IPR010372">
    <property type="entry name" value="DNA_pol3_delta_N"/>
</dbReference>
<keyword evidence="4" id="KW-0548">Nucleotidyltransferase</keyword>
<sequence length="342" mass="36689">MRLRPDQLDGHLKQGLAPVYLVSGDEPLAVMESCDAIRAAARAAGFEEREVFHVETGFDWNRLLESANSLSLFATRRIIELRLEGAKPKGAGPDALKEYAARPPADTVLLVITGKLDAAAQKSAWHQALEKTGVTVAAWPVEPGRLPGWVAQRMRALGLQPDPEAARLVAERVEGNLLAAAQEIEKLRLLHGPGPVDAAAVAAAVAESARYDVFALADAALGGDPGRAARVLAGLRGEGVDPTLVLWALSRELRLLAGLAGAVALGRRLEQALQAQRVWDRRKPLYQQALRRGDAGHWQGLLQRCQRADRINKGQAPGNAWDALQDLALAMAGAVVPVDSFQ</sequence>
<dbReference type="PANTHER" id="PTHR34388">
    <property type="entry name" value="DNA POLYMERASE III SUBUNIT DELTA"/>
    <property type="match status" value="1"/>
</dbReference>
<accession>A0A369CMT7</accession>
<dbReference type="GO" id="GO:0003677">
    <property type="term" value="F:DNA binding"/>
    <property type="evidence" value="ECO:0007669"/>
    <property type="project" value="InterPro"/>
</dbReference>
<evidence type="ECO:0000313" key="13">
    <source>
        <dbReference type="Proteomes" id="UP000252707"/>
    </source>
</evidence>
<dbReference type="EC" id="2.7.7.7" evidence="1 9"/>
<dbReference type="GO" id="GO:0003887">
    <property type="term" value="F:DNA-directed DNA polymerase activity"/>
    <property type="evidence" value="ECO:0007669"/>
    <property type="project" value="UniProtKB-UniRule"/>
</dbReference>
<evidence type="ECO:0000256" key="8">
    <source>
        <dbReference type="ARBA" id="ARBA00049244"/>
    </source>
</evidence>
<keyword evidence="3" id="KW-0808">Transferase</keyword>
<feature type="domain" description="DNA polymerase III delta N-terminal" evidence="10">
    <location>
        <begin position="20"/>
        <end position="136"/>
    </location>
</feature>
<dbReference type="Proteomes" id="UP000252707">
    <property type="component" value="Unassembled WGS sequence"/>
</dbReference>
<evidence type="ECO:0000256" key="1">
    <source>
        <dbReference type="ARBA" id="ARBA00012417"/>
    </source>
</evidence>
<dbReference type="Gene3D" id="3.40.50.300">
    <property type="entry name" value="P-loop containing nucleotide triphosphate hydrolases"/>
    <property type="match status" value="1"/>
</dbReference>
<gene>
    <name evidence="12" type="ORF">DFQ59_101463</name>
</gene>
<comment type="catalytic activity">
    <reaction evidence="8">
        <text>DNA(n) + a 2'-deoxyribonucleoside 5'-triphosphate = DNA(n+1) + diphosphate</text>
        <dbReference type="Rhea" id="RHEA:22508"/>
        <dbReference type="Rhea" id="RHEA-COMP:17339"/>
        <dbReference type="Rhea" id="RHEA-COMP:17340"/>
        <dbReference type="ChEBI" id="CHEBI:33019"/>
        <dbReference type="ChEBI" id="CHEBI:61560"/>
        <dbReference type="ChEBI" id="CHEBI:173112"/>
        <dbReference type="EC" id="2.7.7.7"/>
    </reaction>
</comment>
<dbReference type="Gene3D" id="1.10.8.60">
    <property type="match status" value="1"/>
</dbReference>
<evidence type="ECO:0000256" key="4">
    <source>
        <dbReference type="ARBA" id="ARBA00022695"/>
    </source>
</evidence>
<dbReference type="Gene3D" id="1.20.272.10">
    <property type="match status" value="1"/>
</dbReference>
<dbReference type="OrthoDB" id="9770982at2"/>
<dbReference type="InterPro" id="IPR032780">
    <property type="entry name" value="DNA_pol3_delt_C"/>
</dbReference>
<protein>
    <recommendedName>
        <fullName evidence="2 9">DNA polymerase III subunit delta</fullName>
        <ecNumber evidence="1 9">2.7.7.7</ecNumber>
    </recommendedName>
</protein>
<evidence type="ECO:0000259" key="10">
    <source>
        <dbReference type="Pfam" id="PF06144"/>
    </source>
</evidence>
<evidence type="ECO:0000259" key="11">
    <source>
        <dbReference type="Pfam" id="PF14840"/>
    </source>
</evidence>
<dbReference type="EMBL" id="QPJY01000001">
    <property type="protein sequence ID" value="RCX33164.1"/>
    <property type="molecule type" value="Genomic_DNA"/>
</dbReference>
<dbReference type="Pfam" id="PF06144">
    <property type="entry name" value="DNA_pol3_delta"/>
    <property type="match status" value="1"/>
</dbReference>
<keyword evidence="13" id="KW-1185">Reference proteome</keyword>
<evidence type="ECO:0000256" key="6">
    <source>
        <dbReference type="ARBA" id="ARBA00022932"/>
    </source>
</evidence>
<evidence type="ECO:0000256" key="2">
    <source>
        <dbReference type="ARBA" id="ARBA00017703"/>
    </source>
</evidence>
<dbReference type="SUPFAM" id="SSF48019">
    <property type="entry name" value="post-AAA+ oligomerization domain-like"/>
    <property type="match status" value="1"/>
</dbReference>
<reference evidence="12 13" key="1">
    <citation type="submission" date="2018-07" db="EMBL/GenBank/DDBJ databases">
        <title>Genomic Encyclopedia of Type Strains, Phase IV (KMG-IV): sequencing the most valuable type-strain genomes for metagenomic binning, comparative biology and taxonomic classification.</title>
        <authorList>
            <person name="Goeker M."/>
        </authorList>
    </citation>
    <scope>NUCLEOTIDE SEQUENCE [LARGE SCALE GENOMIC DNA]</scope>
    <source>
        <strain evidence="12 13">DSM 26407</strain>
    </source>
</reference>
<dbReference type="Pfam" id="PF14840">
    <property type="entry name" value="DNA_pol3_delt_C"/>
    <property type="match status" value="1"/>
</dbReference>
<organism evidence="12 13">
    <name type="scientific">Thioalbus denitrificans</name>
    <dbReference type="NCBI Taxonomy" id="547122"/>
    <lineage>
        <taxon>Bacteria</taxon>
        <taxon>Pseudomonadati</taxon>
        <taxon>Pseudomonadota</taxon>
        <taxon>Gammaproteobacteria</taxon>
        <taxon>Chromatiales</taxon>
        <taxon>Ectothiorhodospiraceae</taxon>
        <taxon>Thioalbus</taxon>
    </lineage>
</organism>
<keyword evidence="5" id="KW-0235">DNA replication</keyword>
<dbReference type="InterPro" id="IPR008921">
    <property type="entry name" value="DNA_pol3_clamp-load_cplx_C"/>
</dbReference>
<evidence type="ECO:0000256" key="5">
    <source>
        <dbReference type="ARBA" id="ARBA00022705"/>
    </source>
</evidence>
<dbReference type="CDD" id="cd18138">
    <property type="entry name" value="HLD_clamp_pol_III_delta"/>
    <property type="match status" value="1"/>
</dbReference>
<dbReference type="InterPro" id="IPR027417">
    <property type="entry name" value="P-loop_NTPase"/>
</dbReference>
<dbReference type="NCBIfam" id="TIGR01128">
    <property type="entry name" value="holA"/>
    <property type="match status" value="1"/>
</dbReference>
<evidence type="ECO:0000256" key="3">
    <source>
        <dbReference type="ARBA" id="ARBA00022679"/>
    </source>
</evidence>